<keyword evidence="3 4" id="KW-0175">Coiled coil</keyword>
<reference evidence="7" key="1">
    <citation type="submission" date="2023-06" db="EMBL/GenBank/DDBJ databases">
        <title>Genome-scale phylogeny and comparative genomics of the fungal order Sordariales.</title>
        <authorList>
            <consortium name="Lawrence Berkeley National Laboratory"/>
            <person name="Hensen N."/>
            <person name="Bonometti L."/>
            <person name="Westerberg I."/>
            <person name="Brannstrom I.O."/>
            <person name="Guillou S."/>
            <person name="Cros-Aarteil S."/>
            <person name="Calhoun S."/>
            <person name="Haridas S."/>
            <person name="Kuo A."/>
            <person name="Mondo S."/>
            <person name="Pangilinan J."/>
            <person name="Riley R."/>
            <person name="Labutti K."/>
            <person name="Andreopoulos B."/>
            <person name="Lipzen A."/>
            <person name="Chen C."/>
            <person name="Yanf M."/>
            <person name="Daum C."/>
            <person name="Ng V."/>
            <person name="Clum A."/>
            <person name="Steindorff A."/>
            <person name="Ohm R."/>
            <person name="Martin F."/>
            <person name="Silar P."/>
            <person name="Natvig D."/>
            <person name="Lalanne C."/>
            <person name="Gautier V."/>
            <person name="Ament-Velasquez S.L."/>
            <person name="Kruys A."/>
            <person name="Hutchinson M.I."/>
            <person name="Powell A.J."/>
            <person name="Barry K."/>
            <person name="Miller A.N."/>
            <person name="Grigoriev I.V."/>
            <person name="Debuchy R."/>
            <person name="Gladieux P."/>
            <person name="Thoren M.H."/>
            <person name="Johannesson H."/>
        </authorList>
    </citation>
    <scope>NUCLEOTIDE SEQUENCE</scope>
    <source>
        <strain evidence="7">PSN4</strain>
    </source>
</reference>
<feature type="coiled-coil region" evidence="4">
    <location>
        <begin position="772"/>
        <end position="872"/>
    </location>
</feature>
<dbReference type="InterPro" id="IPR022091">
    <property type="entry name" value="TMF_TATA-bd"/>
</dbReference>
<dbReference type="Gene3D" id="1.20.5.340">
    <property type="match status" value="1"/>
</dbReference>
<feature type="domain" description="TATA element modulatory factor 1 TATA binding" evidence="6">
    <location>
        <begin position="759"/>
        <end position="872"/>
    </location>
</feature>
<evidence type="ECO:0000256" key="3">
    <source>
        <dbReference type="ARBA" id="ARBA00023054"/>
    </source>
</evidence>
<dbReference type="InterPro" id="IPR052602">
    <property type="entry name" value="Growth_transcription_reg"/>
</dbReference>
<sequence length="875" mass="95793">MAAQKRTGWGSFLSQAVAGVEARLDNILAEEGDGSAQQKEAKPPASSTTTPATSVKPSPTPSRTASTRTNDRLQERLARAIAAKSAAQKSDSTTVKTPLSNQGSPRQSIDAQSRASSESVDRASPATRDLDKEARSPRISLDVARSSQDNSEEAPKAPAALNGEPEPAAEETGVNGAAKPDGLTPSVAAPPTNEPPMVAGAPTEGLEPATEPTPAVTSDEAQPVESEGLLEAAVLQYQEEIHGYIERIDALEAKLQYLARDIGDSARKAALAAPAGTAEKKLAEKDQQIAQLMEEGKNLASTEQKHRAILKKMRAKIAEDEKELNALKTARERYNKEAESLRLRANRADELEKTHDELQKRLEQAQRELSSLRPELRSKENVIAELKAQLKKATDQADAMTAKVNNQAREQDRRRISELEDSVAALQVEKNLVADRAKIQATELKEKAERASERARALELELKAEVQIMESKLEAMRIRAEEASSGATGDSQAKLLRQVETLQTQYSIASENWQGIEATLLARISNMERERDEALQRESDMRKKAREAAARAKRHEEELEEAKMKLPNMQEDVKSYQSRLDALQRRAEEAEAALTKSRAEFEKQRQVWEAEKEEKNNRHPADRRSWLEDLPGGSFTKADSRPESPQLSLPHRTFSTDLLGIQSLTSKARKASAPSSNSDAGAGDQQGRGAIGRRPSAQPLTRPSIQSSVGLFSPSVPLFSPSIEALATPSSIHPLEREDAFEGAETSSSPQQVMQDMVSVSTVGAGPSVQLVERMSAAIRRLESEKVAAREELARISRQRDEARAEIVSLMREVEGGKSALQRVAALEAEVAEVNARYETTLELLGEKSEMVEELKADVDDVKAMYRDLVERTIK</sequence>
<organism evidence="7 8">
    <name type="scientific">Echria macrotheca</name>
    <dbReference type="NCBI Taxonomy" id="438768"/>
    <lineage>
        <taxon>Eukaryota</taxon>
        <taxon>Fungi</taxon>
        <taxon>Dikarya</taxon>
        <taxon>Ascomycota</taxon>
        <taxon>Pezizomycotina</taxon>
        <taxon>Sordariomycetes</taxon>
        <taxon>Sordariomycetidae</taxon>
        <taxon>Sordariales</taxon>
        <taxon>Schizotheciaceae</taxon>
        <taxon>Echria</taxon>
    </lineage>
</organism>
<proteinExistence type="predicted"/>
<dbReference type="InterPro" id="IPR022092">
    <property type="entry name" value="TMF_DNA-bd"/>
</dbReference>
<feature type="region of interest" description="Disordered" evidence="5">
    <location>
        <begin position="532"/>
        <end position="577"/>
    </location>
</feature>
<feature type="compositionally biased region" description="Polar residues" evidence="5">
    <location>
        <begin position="88"/>
        <end position="118"/>
    </location>
</feature>
<dbReference type="Pfam" id="PF12325">
    <property type="entry name" value="TMF_TATA_bd"/>
    <property type="match status" value="1"/>
</dbReference>
<dbReference type="SUPFAM" id="SSF57997">
    <property type="entry name" value="Tropomyosin"/>
    <property type="match status" value="1"/>
</dbReference>
<evidence type="ECO:0000259" key="6">
    <source>
        <dbReference type="Pfam" id="PF12325"/>
    </source>
</evidence>
<feature type="compositionally biased region" description="Basic and acidic residues" evidence="5">
    <location>
        <begin position="532"/>
        <end position="564"/>
    </location>
</feature>
<evidence type="ECO:0000256" key="1">
    <source>
        <dbReference type="ARBA" id="ARBA00004555"/>
    </source>
</evidence>
<dbReference type="PANTHER" id="PTHR46515:SF1">
    <property type="entry name" value="TATA ELEMENT MODULATORY FACTOR"/>
    <property type="match status" value="1"/>
</dbReference>
<keyword evidence="2" id="KW-0333">Golgi apparatus</keyword>
<feature type="compositionally biased region" description="Basic and acidic residues" evidence="5">
    <location>
        <begin position="69"/>
        <end position="78"/>
    </location>
</feature>
<name>A0AAJ0BIY6_9PEZI</name>
<comment type="subcellular location">
    <subcellularLocation>
        <location evidence="1">Golgi apparatus</location>
    </subcellularLocation>
</comment>
<dbReference type="EMBL" id="MU839830">
    <property type="protein sequence ID" value="KAK1757717.1"/>
    <property type="molecule type" value="Genomic_DNA"/>
</dbReference>
<evidence type="ECO:0000313" key="7">
    <source>
        <dbReference type="EMBL" id="KAK1757717.1"/>
    </source>
</evidence>
<feature type="region of interest" description="Disordered" evidence="5">
    <location>
        <begin position="28"/>
        <end position="225"/>
    </location>
</feature>
<feature type="compositionally biased region" description="Basic and acidic residues" evidence="5">
    <location>
        <begin position="608"/>
        <end position="627"/>
    </location>
</feature>
<dbReference type="Pfam" id="PF12329">
    <property type="entry name" value="TMF_DNA_bd"/>
    <property type="match status" value="1"/>
</dbReference>
<feature type="region of interest" description="Disordered" evidence="5">
    <location>
        <begin position="608"/>
        <end position="651"/>
    </location>
</feature>
<gene>
    <name evidence="7" type="ORF">QBC47DRAFT_376822</name>
</gene>
<accession>A0AAJ0BIY6</accession>
<feature type="region of interest" description="Disordered" evidence="5">
    <location>
        <begin position="665"/>
        <end position="706"/>
    </location>
</feature>
<dbReference type="GO" id="GO:0005783">
    <property type="term" value="C:endoplasmic reticulum"/>
    <property type="evidence" value="ECO:0007669"/>
    <property type="project" value="TreeGrafter"/>
</dbReference>
<evidence type="ECO:0000256" key="2">
    <source>
        <dbReference type="ARBA" id="ARBA00023034"/>
    </source>
</evidence>
<evidence type="ECO:0000256" key="5">
    <source>
        <dbReference type="SAM" id="MobiDB-lite"/>
    </source>
</evidence>
<protein>
    <submittedName>
        <fullName evidence="7">TATA element modulatory factor</fullName>
    </submittedName>
</protein>
<feature type="compositionally biased region" description="Low complexity" evidence="5">
    <location>
        <begin position="43"/>
        <end position="68"/>
    </location>
</feature>
<keyword evidence="8" id="KW-1185">Reference proteome</keyword>
<evidence type="ECO:0000256" key="4">
    <source>
        <dbReference type="SAM" id="Coils"/>
    </source>
</evidence>
<dbReference type="AlphaFoldDB" id="A0AAJ0BIY6"/>
<dbReference type="Proteomes" id="UP001239445">
    <property type="component" value="Unassembled WGS sequence"/>
</dbReference>
<dbReference type="GO" id="GO:0005794">
    <property type="term" value="C:Golgi apparatus"/>
    <property type="evidence" value="ECO:0007669"/>
    <property type="project" value="UniProtKB-SubCell"/>
</dbReference>
<comment type="caution">
    <text evidence="7">The sequence shown here is derived from an EMBL/GenBank/DDBJ whole genome shotgun (WGS) entry which is preliminary data.</text>
</comment>
<feature type="coiled-coil region" evidence="4">
    <location>
        <begin position="234"/>
        <end position="468"/>
    </location>
</feature>
<dbReference type="PANTHER" id="PTHR46515">
    <property type="entry name" value="TATA ELEMENT MODULATORY FACTOR TMF1"/>
    <property type="match status" value="1"/>
</dbReference>
<evidence type="ECO:0000313" key="8">
    <source>
        <dbReference type="Proteomes" id="UP001239445"/>
    </source>
</evidence>